<feature type="transmembrane region" description="Helical" evidence="1">
    <location>
        <begin position="42"/>
        <end position="66"/>
    </location>
</feature>
<dbReference type="RefSeq" id="WP_148984639.1">
    <property type="nucleotide sequence ID" value="NZ_JAWQGA010000001.1"/>
</dbReference>
<dbReference type="GO" id="GO:1902201">
    <property type="term" value="P:negative regulation of bacterial-type flagellum-dependent cell motility"/>
    <property type="evidence" value="ECO:0007669"/>
    <property type="project" value="TreeGrafter"/>
</dbReference>
<feature type="transmembrane region" description="Helical" evidence="1">
    <location>
        <begin position="205"/>
        <end position="225"/>
    </location>
</feature>
<organism evidence="3 4">
    <name type="scientific">Rossellomorea marisflavi</name>
    <dbReference type="NCBI Taxonomy" id="189381"/>
    <lineage>
        <taxon>Bacteria</taxon>
        <taxon>Bacillati</taxon>
        <taxon>Bacillota</taxon>
        <taxon>Bacilli</taxon>
        <taxon>Bacillales</taxon>
        <taxon>Bacillaceae</taxon>
        <taxon>Rossellomorea</taxon>
    </lineage>
</organism>
<name>A0A5D4S5F4_9BACI</name>
<feature type="transmembrane region" description="Helical" evidence="1">
    <location>
        <begin position="146"/>
        <end position="167"/>
    </location>
</feature>
<evidence type="ECO:0000313" key="3">
    <source>
        <dbReference type="EMBL" id="TYS56962.1"/>
    </source>
</evidence>
<proteinExistence type="predicted"/>
<keyword evidence="1" id="KW-0472">Membrane</keyword>
<feature type="transmembrane region" description="Helical" evidence="1">
    <location>
        <begin position="179"/>
        <end position="199"/>
    </location>
</feature>
<feature type="domain" description="GGDEF" evidence="2">
    <location>
        <begin position="428"/>
        <end position="570"/>
    </location>
</feature>
<evidence type="ECO:0000256" key="1">
    <source>
        <dbReference type="SAM" id="Phobius"/>
    </source>
</evidence>
<dbReference type="InterPro" id="IPR043128">
    <property type="entry name" value="Rev_trsase/Diguanyl_cyclase"/>
</dbReference>
<evidence type="ECO:0000313" key="4">
    <source>
        <dbReference type="Proteomes" id="UP000322997"/>
    </source>
</evidence>
<dbReference type="InterPro" id="IPR029787">
    <property type="entry name" value="Nucleotide_cyclase"/>
</dbReference>
<dbReference type="PROSITE" id="PS50887">
    <property type="entry name" value="GGDEF"/>
    <property type="match status" value="1"/>
</dbReference>
<dbReference type="Gene3D" id="3.30.450.40">
    <property type="match status" value="1"/>
</dbReference>
<evidence type="ECO:0000259" key="2">
    <source>
        <dbReference type="PROSITE" id="PS50887"/>
    </source>
</evidence>
<dbReference type="Gene3D" id="3.30.70.270">
    <property type="match status" value="1"/>
</dbReference>
<dbReference type="SMART" id="SM00065">
    <property type="entry name" value="GAF"/>
    <property type="match status" value="1"/>
</dbReference>
<protein>
    <submittedName>
        <fullName evidence="3">GGDEF domain-containing protein</fullName>
    </submittedName>
</protein>
<comment type="caution">
    <text evidence="3">The sequence shown here is derived from an EMBL/GenBank/DDBJ whole genome shotgun (WGS) entry which is preliminary data.</text>
</comment>
<dbReference type="InterPro" id="IPR050469">
    <property type="entry name" value="Diguanylate_Cyclase"/>
</dbReference>
<keyword evidence="1" id="KW-0812">Transmembrane</keyword>
<dbReference type="InterPro" id="IPR003018">
    <property type="entry name" value="GAF"/>
</dbReference>
<accession>A0A5D4S5F4</accession>
<feature type="transmembrane region" description="Helical" evidence="1">
    <location>
        <begin position="12"/>
        <end position="30"/>
    </location>
</feature>
<dbReference type="SUPFAM" id="SSF55073">
    <property type="entry name" value="Nucleotide cyclase"/>
    <property type="match status" value="1"/>
</dbReference>
<dbReference type="PANTHER" id="PTHR45138">
    <property type="entry name" value="REGULATORY COMPONENTS OF SENSORY TRANSDUCTION SYSTEM"/>
    <property type="match status" value="1"/>
</dbReference>
<dbReference type="InterPro" id="IPR000160">
    <property type="entry name" value="GGDEF_dom"/>
</dbReference>
<dbReference type="Pfam" id="PF13185">
    <property type="entry name" value="GAF_2"/>
    <property type="match status" value="1"/>
</dbReference>
<sequence length="570" mass="64669">MPLSLSKKVLFVIIWLAVVPAGLYFTYIHYPPENVEGNEATLVSLVVFSTVILLLPIVVNGTMIFLFQWVALAAFIQFGLFIEILLMQLSVIPFVFRLRVAKQDWHRIPLNSTMFFLVSFFSGLLFYEVGGVVGSMGLETLIIPIFFYQVASVLINQILLFSYLKYIAKASIPFYSKDFIWDGISNLIMMPIALSFYYLTFQIGGYASLLIGVPFISLVIIMKLYNSSEKINLYLQKAGEIGHQLTERLKVSEVLDIFIEKITSTLPVEYAYILDCYDPDLVLIRRVEKGKRMPNDLPPLKKGEGISGRVWESGESMLFTSKKEWVDIAEGYMPDQVESVLCVPIVRNQKVRGVLLLATSKKKAYEKMQLMIVDILCSYFGVAMENARHHEMTKHNSERCALTDLYNYRYFEDLLALEFNYLESGQRRCLSLIMLDLDHFKTINDTYGHQGGNEILKGLSNHLVELIGVAGTVARYGGEEFVILLPDIENQEAFQIAEKVRRHIADTPFLLHDSLNGQDRRKMVRITASIGVATAPVDADDPLALIRHADRALYTGAKQLGRNRVAQYVK</sequence>
<dbReference type="Proteomes" id="UP000322997">
    <property type="component" value="Unassembled WGS sequence"/>
</dbReference>
<reference evidence="3 4" key="1">
    <citation type="submission" date="2019-08" db="EMBL/GenBank/DDBJ databases">
        <title>Bacillus genomes from the desert of Cuatro Cienegas, Coahuila.</title>
        <authorList>
            <person name="Olmedo-Alvarez G."/>
        </authorList>
    </citation>
    <scope>NUCLEOTIDE SEQUENCE [LARGE SCALE GENOMIC DNA]</scope>
    <source>
        <strain evidence="3 4">CH108_3D</strain>
    </source>
</reference>
<keyword evidence="1" id="KW-1133">Transmembrane helix</keyword>
<dbReference type="AlphaFoldDB" id="A0A5D4S5F4"/>
<dbReference type="FunFam" id="3.30.70.270:FF:000001">
    <property type="entry name" value="Diguanylate cyclase domain protein"/>
    <property type="match status" value="1"/>
</dbReference>
<dbReference type="PANTHER" id="PTHR45138:SF9">
    <property type="entry name" value="DIGUANYLATE CYCLASE DGCM-RELATED"/>
    <property type="match status" value="1"/>
</dbReference>
<dbReference type="Pfam" id="PF00990">
    <property type="entry name" value="GGDEF"/>
    <property type="match status" value="1"/>
</dbReference>
<feature type="transmembrane region" description="Helical" evidence="1">
    <location>
        <begin position="72"/>
        <end position="96"/>
    </location>
</feature>
<gene>
    <name evidence="3" type="ORF">FZC83_05200</name>
</gene>
<dbReference type="SMART" id="SM00267">
    <property type="entry name" value="GGDEF"/>
    <property type="match status" value="1"/>
</dbReference>
<dbReference type="GO" id="GO:0052621">
    <property type="term" value="F:diguanylate cyclase activity"/>
    <property type="evidence" value="ECO:0007669"/>
    <property type="project" value="TreeGrafter"/>
</dbReference>
<dbReference type="SUPFAM" id="SSF55781">
    <property type="entry name" value="GAF domain-like"/>
    <property type="match status" value="1"/>
</dbReference>
<dbReference type="GO" id="GO:0005886">
    <property type="term" value="C:plasma membrane"/>
    <property type="evidence" value="ECO:0007669"/>
    <property type="project" value="TreeGrafter"/>
</dbReference>
<feature type="transmembrane region" description="Helical" evidence="1">
    <location>
        <begin position="108"/>
        <end position="126"/>
    </location>
</feature>
<dbReference type="EMBL" id="VTEQ01000001">
    <property type="protein sequence ID" value="TYS56962.1"/>
    <property type="molecule type" value="Genomic_DNA"/>
</dbReference>
<dbReference type="CDD" id="cd01949">
    <property type="entry name" value="GGDEF"/>
    <property type="match status" value="1"/>
</dbReference>
<dbReference type="GO" id="GO:0043709">
    <property type="term" value="P:cell adhesion involved in single-species biofilm formation"/>
    <property type="evidence" value="ECO:0007669"/>
    <property type="project" value="TreeGrafter"/>
</dbReference>
<dbReference type="InterPro" id="IPR029016">
    <property type="entry name" value="GAF-like_dom_sf"/>
</dbReference>
<dbReference type="NCBIfam" id="TIGR00254">
    <property type="entry name" value="GGDEF"/>
    <property type="match status" value="1"/>
</dbReference>